<accession>A0AAU8KAZ0</accession>
<name>A0AAU8KAZ0_9ACTN</name>
<proteinExistence type="predicted"/>
<protein>
    <recommendedName>
        <fullName evidence="3">EF-hand domain-containing protein</fullName>
    </recommendedName>
</protein>
<dbReference type="EMBL" id="CP136798">
    <property type="protein sequence ID" value="XCN12241.1"/>
    <property type="molecule type" value="Genomic_DNA"/>
</dbReference>
<evidence type="ECO:0000256" key="1">
    <source>
        <dbReference type="SAM" id="MobiDB-lite"/>
    </source>
</evidence>
<sequence>MRLGDLFARDGNGRRRLTWRELGVLLRQLPARARTRLATGDEDGMWGLAEHLAGLQLDELRVANWQRSNEGLKKSKQSKPPKPISRPGTKATRRSDKNSPERVARRHAAKRRAAERRTAIARGEIT</sequence>
<organism evidence="2">
    <name type="scientific">Streptomyces sp. JL1001</name>
    <dbReference type="NCBI Taxonomy" id="3078227"/>
    <lineage>
        <taxon>Bacteria</taxon>
        <taxon>Bacillati</taxon>
        <taxon>Actinomycetota</taxon>
        <taxon>Actinomycetes</taxon>
        <taxon>Kitasatosporales</taxon>
        <taxon>Streptomycetaceae</taxon>
        <taxon>Streptomyces</taxon>
    </lineage>
</organism>
<feature type="compositionally biased region" description="Basic residues" evidence="1">
    <location>
        <begin position="104"/>
        <end position="114"/>
    </location>
</feature>
<dbReference type="RefSeq" id="WP_354596070.1">
    <property type="nucleotide sequence ID" value="NZ_CP136798.1"/>
</dbReference>
<feature type="compositionally biased region" description="Basic and acidic residues" evidence="1">
    <location>
        <begin position="93"/>
        <end position="103"/>
    </location>
</feature>
<evidence type="ECO:0000313" key="2">
    <source>
        <dbReference type="EMBL" id="XCN12241.1"/>
    </source>
</evidence>
<feature type="region of interest" description="Disordered" evidence="1">
    <location>
        <begin position="68"/>
        <end position="126"/>
    </location>
</feature>
<gene>
    <name evidence="2" type="ORF">R1Y80_00710</name>
</gene>
<evidence type="ECO:0008006" key="3">
    <source>
        <dbReference type="Google" id="ProtNLM"/>
    </source>
</evidence>
<dbReference type="AlphaFoldDB" id="A0AAU8KAZ0"/>
<reference evidence="2" key="1">
    <citation type="submission" date="2023-10" db="EMBL/GenBank/DDBJ databases">
        <title>Complete genome sequence of Streptomyces sp. JL1001.</title>
        <authorList>
            <person name="Jiang L."/>
        </authorList>
    </citation>
    <scope>NUCLEOTIDE SEQUENCE</scope>
    <source>
        <strain evidence="2">JL1001</strain>
    </source>
</reference>